<evidence type="ECO:0000256" key="5">
    <source>
        <dbReference type="SAM" id="MobiDB-lite"/>
    </source>
</evidence>
<dbReference type="CDD" id="cd07042">
    <property type="entry name" value="STAS_SulP_like_sulfate_transporter"/>
    <property type="match status" value="1"/>
</dbReference>
<evidence type="ECO:0000259" key="7">
    <source>
        <dbReference type="PROSITE" id="PS50801"/>
    </source>
</evidence>
<feature type="transmembrane region" description="Helical" evidence="6">
    <location>
        <begin position="232"/>
        <end position="251"/>
    </location>
</feature>
<feature type="transmembrane region" description="Helical" evidence="6">
    <location>
        <begin position="147"/>
        <end position="169"/>
    </location>
</feature>
<keyword evidence="2 6" id="KW-0812">Transmembrane</keyword>
<feature type="transmembrane region" description="Helical" evidence="6">
    <location>
        <begin position="400"/>
        <end position="418"/>
    </location>
</feature>
<protein>
    <submittedName>
        <fullName evidence="8">Sulfate transporter family-domain-containing protein</fullName>
    </submittedName>
</protein>
<dbReference type="AlphaFoldDB" id="A0A5C3QLP5"/>
<dbReference type="Proteomes" id="UP000305067">
    <property type="component" value="Unassembled WGS sequence"/>
</dbReference>
<dbReference type="NCBIfam" id="TIGR00815">
    <property type="entry name" value="sulP"/>
    <property type="match status" value="1"/>
</dbReference>
<proteinExistence type="predicted"/>
<evidence type="ECO:0000256" key="4">
    <source>
        <dbReference type="ARBA" id="ARBA00023136"/>
    </source>
</evidence>
<keyword evidence="3 6" id="KW-1133">Transmembrane helix</keyword>
<dbReference type="Pfam" id="PF01740">
    <property type="entry name" value="STAS"/>
    <property type="match status" value="1"/>
</dbReference>
<feature type="transmembrane region" description="Helical" evidence="6">
    <location>
        <begin position="181"/>
        <end position="207"/>
    </location>
</feature>
<evidence type="ECO:0000256" key="3">
    <source>
        <dbReference type="ARBA" id="ARBA00022989"/>
    </source>
</evidence>
<dbReference type="EMBL" id="ML178821">
    <property type="protein sequence ID" value="TFL02843.1"/>
    <property type="molecule type" value="Genomic_DNA"/>
</dbReference>
<dbReference type="InterPro" id="IPR011547">
    <property type="entry name" value="SLC26A/SulP_dom"/>
</dbReference>
<dbReference type="Pfam" id="PF00916">
    <property type="entry name" value="Sulfate_transp"/>
    <property type="match status" value="1"/>
</dbReference>
<reference evidence="8 9" key="1">
    <citation type="journal article" date="2019" name="Nat. Ecol. Evol.">
        <title>Megaphylogeny resolves global patterns of mushroom evolution.</title>
        <authorList>
            <person name="Varga T."/>
            <person name="Krizsan K."/>
            <person name="Foldi C."/>
            <person name="Dima B."/>
            <person name="Sanchez-Garcia M."/>
            <person name="Sanchez-Ramirez S."/>
            <person name="Szollosi G.J."/>
            <person name="Szarkandi J.G."/>
            <person name="Papp V."/>
            <person name="Albert L."/>
            <person name="Andreopoulos W."/>
            <person name="Angelini C."/>
            <person name="Antonin V."/>
            <person name="Barry K.W."/>
            <person name="Bougher N.L."/>
            <person name="Buchanan P."/>
            <person name="Buyck B."/>
            <person name="Bense V."/>
            <person name="Catcheside P."/>
            <person name="Chovatia M."/>
            <person name="Cooper J."/>
            <person name="Damon W."/>
            <person name="Desjardin D."/>
            <person name="Finy P."/>
            <person name="Geml J."/>
            <person name="Haridas S."/>
            <person name="Hughes K."/>
            <person name="Justo A."/>
            <person name="Karasinski D."/>
            <person name="Kautmanova I."/>
            <person name="Kiss B."/>
            <person name="Kocsube S."/>
            <person name="Kotiranta H."/>
            <person name="LaButti K.M."/>
            <person name="Lechner B.E."/>
            <person name="Liimatainen K."/>
            <person name="Lipzen A."/>
            <person name="Lukacs Z."/>
            <person name="Mihaltcheva S."/>
            <person name="Morgado L.N."/>
            <person name="Niskanen T."/>
            <person name="Noordeloos M.E."/>
            <person name="Ohm R.A."/>
            <person name="Ortiz-Santana B."/>
            <person name="Ovrebo C."/>
            <person name="Racz N."/>
            <person name="Riley R."/>
            <person name="Savchenko A."/>
            <person name="Shiryaev A."/>
            <person name="Soop K."/>
            <person name="Spirin V."/>
            <person name="Szebenyi C."/>
            <person name="Tomsovsky M."/>
            <person name="Tulloss R.E."/>
            <person name="Uehling J."/>
            <person name="Grigoriev I.V."/>
            <person name="Vagvolgyi C."/>
            <person name="Papp T."/>
            <person name="Martin F.M."/>
            <person name="Miettinen O."/>
            <person name="Hibbett D.S."/>
            <person name="Nagy L.G."/>
        </authorList>
    </citation>
    <scope>NUCLEOTIDE SEQUENCE [LARGE SCALE GENOMIC DNA]</scope>
    <source>
        <strain evidence="8 9">CBS 309.79</strain>
    </source>
</reference>
<feature type="domain" description="STAS" evidence="7">
    <location>
        <begin position="515"/>
        <end position="643"/>
    </location>
</feature>
<feature type="region of interest" description="Disordered" evidence="5">
    <location>
        <begin position="1"/>
        <end position="31"/>
    </location>
</feature>
<dbReference type="OrthoDB" id="427213at2759"/>
<gene>
    <name evidence="8" type="ORF">BDV98DRAFT_564922</name>
</gene>
<keyword evidence="4 6" id="KW-0472">Membrane</keyword>
<dbReference type="GO" id="GO:0016020">
    <property type="term" value="C:membrane"/>
    <property type="evidence" value="ECO:0007669"/>
    <property type="project" value="UniProtKB-SubCell"/>
</dbReference>
<sequence>MAHSEGLLGASRSPSSSGCAPTDGSDDDTGARWRQRVQRAKYYIPSISWMSQYTVSDLGGDVVAGLTVSSVLIPQSISYAASLGRLSPVAGLFSGCFPSIIYAFLGTSRQLNVGPTAAVSLLVGQALTDIRQSLPPDADWEKEQHGIGIAVATIITLQAGVIASALGLLRLGFIDVVLSKAVLRGFISALGAVIIIEQLPALLGLWATERVVRPGTNYEKIEFLWNHAFTSYHAQTTIIGFSTLASLVVLRRLKVVGARRFRWIRQVPEILAVVIVSTYLSWRYSWAERHDVATLGAVEVPAPSLDFFQHPMQRENIKYLRTTTSYALLICFVGFLDSIAAAKQSASRFRHSISPNRELVALGVANLAISCIPGTITAFGSTSRTRVNGDAGGKTQFSSLVSAAVVLLVTFFMTPLLYHLPKCVLASIMCLVACNLLEDTPKDLAFYIRLESYMDVVLLSLTFLFSVIWRIQEGIMVSIVLSLLLVIRKSSKPRISVMGHSRTSDRWEAVEDADSDVEEEPTSGILVVRIRENLHFANSAQLRERLRRIELFGAKHRQRHPSDARGRLHTEVIVFDMIAMNNLDASAVQILDEIIHEYTRQSVRIYLANLNHKPFKKLSRGGALERLGGEYVVSSVEEAMRAVGHHSGFSS</sequence>
<dbReference type="Gene3D" id="3.30.750.24">
    <property type="entry name" value="STAS domain"/>
    <property type="match status" value="1"/>
</dbReference>
<feature type="transmembrane region" description="Helical" evidence="6">
    <location>
        <begin position="458"/>
        <end position="487"/>
    </location>
</feature>
<evidence type="ECO:0000313" key="9">
    <source>
        <dbReference type="Proteomes" id="UP000305067"/>
    </source>
</evidence>
<evidence type="ECO:0000313" key="8">
    <source>
        <dbReference type="EMBL" id="TFL02843.1"/>
    </source>
</evidence>
<accession>A0A5C3QLP5</accession>
<dbReference type="PANTHER" id="PTHR11814">
    <property type="entry name" value="SULFATE TRANSPORTER"/>
    <property type="match status" value="1"/>
</dbReference>
<dbReference type="STRING" id="1884261.A0A5C3QLP5"/>
<dbReference type="GO" id="GO:0055085">
    <property type="term" value="P:transmembrane transport"/>
    <property type="evidence" value="ECO:0007669"/>
    <property type="project" value="InterPro"/>
</dbReference>
<evidence type="ECO:0000256" key="2">
    <source>
        <dbReference type="ARBA" id="ARBA00022692"/>
    </source>
</evidence>
<feature type="transmembrane region" description="Helical" evidence="6">
    <location>
        <begin position="319"/>
        <end position="339"/>
    </location>
</feature>
<evidence type="ECO:0000256" key="6">
    <source>
        <dbReference type="SAM" id="Phobius"/>
    </source>
</evidence>
<feature type="transmembrane region" description="Helical" evidence="6">
    <location>
        <begin position="359"/>
        <end position="380"/>
    </location>
</feature>
<organism evidence="8 9">
    <name type="scientific">Pterulicium gracile</name>
    <dbReference type="NCBI Taxonomy" id="1884261"/>
    <lineage>
        <taxon>Eukaryota</taxon>
        <taxon>Fungi</taxon>
        <taxon>Dikarya</taxon>
        <taxon>Basidiomycota</taxon>
        <taxon>Agaricomycotina</taxon>
        <taxon>Agaricomycetes</taxon>
        <taxon>Agaricomycetidae</taxon>
        <taxon>Agaricales</taxon>
        <taxon>Pleurotineae</taxon>
        <taxon>Pterulaceae</taxon>
        <taxon>Pterulicium</taxon>
    </lineage>
</organism>
<dbReference type="PROSITE" id="PS50801">
    <property type="entry name" value="STAS"/>
    <property type="match status" value="1"/>
</dbReference>
<evidence type="ECO:0000256" key="1">
    <source>
        <dbReference type="ARBA" id="ARBA00004141"/>
    </source>
</evidence>
<dbReference type="SUPFAM" id="SSF52091">
    <property type="entry name" value="SpoIIaa-like"/>
    <property type="match status" value="1"/>
</dbReference>
<keyword evidence="9" id="KW-1185">Reference proteome</keyword>
<comment type="subcellular location">
    <subcellularLocation>
        <location evidence="1">Membrane</location>
        <topology evidence="1">Multi-pass membrane protein</topology>
    </subcellularLocation>
</comment>
<dbReference type="InterPro" id="IPR001902">
    <property type="entry name" value="SLC26A/SulP_fam"/>
</dbReference>
<name>A0A5C3QLP5_9AGAR</name>
<dbReference type="InterPro" id="IPR002645">
    <property type="entry name" value="STAS_dom"/>
</dbReference>
<dbReference type="InterPro" id="IPR036513">
    <property type="entry name" value="STAS_dom_sf"/>
</dbReference>